<evidence type="ECO:0000256" key="5">
    <source>
        <dbReference type="ARBA" id="ARBA00022692"/>
    </source>
</evidence>
<evidence type="ECO:0000313" key="12">
    <source>
        <dbReference type="Proteomes" id="UP000256599"/>
    </source>
</evidence>
<feature type="transmembrane region" description="Helical" evidence="8">
    <location>
        <begin position="71"/>
        <end position="87"/>
    </location>
</feature>
<evidence type="ECO:0000313" key="11">
    <source>
        <dbReference type="EMBL" id="RDU60724.1"/>
    </source>
</evidence>
<keyword evidence="4 11" id="KW-0808">Transferase</keyword>
<dbReference type="RefSeq" id="WP_104699450.1">
    <property type="nucleotide sequence ID" value="NZ_FZPP01000006.1"/>
</dbReference>
<dbReference type="Pfam" id="PF00884">
    <property type="entry name" value="Sulfatase"/>
    <property type="match status" value="1"/>
</dbReference>
<dbReference type="InterPro" id="IPR017850">
    <property type="entry name" value="Alkaline_phosphatase_core_sf"/>
</dbReference>
<proteinExistence type="predicted"/>
<evidence type="ECO:0000259" key="9">
    <source>
        <dbReference type="Pfam" id="PF00884"/>
    </source>
</evidence>
<reference evidence="11 12" key="1">
    <citation type="submission" date="2018-04" db="EMBL/GenBank/DDBJ databases">
        <title>Novel Campyloabacter and Helicobacter Species and Strains.</title>
        <authorList>
            <person name="Mannion A.J."/>
            <person name="Shen Z."/>
            <person name="Fox J.G."/>
        </authorList>
    </citation>
    <scope>NUCLEOTIDE SEQUENCE [LARGE SCALE GENOMIC DNA]</scope>
    <source>
        <strain evidence="11 12">MIT 98-6070</strain>
    </source>
</reference>
<keyword evidence="2" id="KW-1003">Cell membrane</keyword>
<dbReference type="InterPro" id="IPR000917">
    <property type="entry name" value="Sulfatase_N"/>
</dbReference>
<comment type="subcellular location">
    <subcellularLocation>
        <location evidence="1">Cell inner membrane</location>
        <topology evidence="1">Multi-pass membrane protein</topology>
    </subcellularLocation>
</comment>
<dbReference type="PANTHER" id="PTHR30443:SF0">
    <property type="entry name" value="PHOSPHOETHANOLAMINE TRANSFERASE EPTA"/>
    <property type="match status" value="1"/>
</dbReference>
<feature type="domain" description="Phosphoethanolamine transferase N-terminal" evidence="10">
    <location>
        <begin position="54"/>
        <end position="201"/>
    </location>
</feature>
<accession>A0A3D8I7K1</accession>
<dbReference type="PANTHER" id="PTHR30443">
    <property type="entry name" value="INNER MEMBRANE PROTEIN"/>
    <property type="match status" value="1"/>
</dbReference>
<keyword evidence="12" id="KW-1185">Reference proteome</keyword>
<dbReference type="InterPro" id="IPR012549">
    <property type="entry name" value="EptA-like_N"/>
</dbReference>
<keyword evidence="6 8" id="KW-1133">Transmembrane helix</keyword>
<evidence type="ECO:0000256" key="3">
    <source>
        <dbReference type="ARBA" id="ARBA00022519"/>
    </source>
</evidence>
<evidence type="ECO:0000256" key="2">
    <source>
        <dbReference type="ARBA" id="ARBA00022475"/>
    </source>
</evidence>
<dbReference type="GO" id="GO:0009244">
    <property type="term" value="P:lipopolysaccharide core region biosynthetic process"/>
    <property type="evidence" value="ECO:0007669"/>
    <property type="project" value="TreeGrafter"/>
</dbReference>
<evidence type="ECO:0000259" key="10">
    <source>
        <dbReference type="Pfam" id="PF08019"/>
    </source>
</evidence>
<name>A0A3D8I7K1_9HELI</name>
<dbReference type="GO" id="GO:0016776">
    <property type="term" value="F:phosphotransferase activity, phosphate group as acceptor"/>
    <property type="evidence" value="ECO:0007669"/>
    <property type="project" value="TreeGrafter"/>
</dbReference>
<dbReference type="OrthoDB" id="9786870at2"/>
<dbReference type="EMBL" id="NXLR01000002">
    <property type="protein sequence ID" value="RDU60724.1"/>
    <property type="molecule type" value="Genomic_DNA"/>
</dbReference>
<evidence type="ECO:0000256" key="6">
    <source>
        <dbReference type="ARBA" id="ARBA00022989"/>
    </source>
</evidence>
<feature type="transmembrane region" description="Helical" evidence="8">
    <location>
        <begin position="118"/>
        <end position="139"/>
    </location>
</feature>
<sequence length="521" mass="58836">MRIFPNISYHYLTCIGALFIALCLNNTFNATFYQAAIESNFGYLNTYIQILHAIILMLGLEILCVRVSVKYVLGFVLILSSICAYYMDTLGVMINEDIIQSIMQTHLEQTLDMMNLGLITYVVVFGIIPCVLLAGIKLTKPSFRRATKQKVIIISLLCIAITLSYISLGKDIVFVFKAQKHLENMPNPIAPIRSSFLYYQHSQESSFTPTLIAQDAHLAPNTPPQIVLFVIGESTRSANFSLNGYEKITNPYTSTLNVISFKNFYSCGVVTAISVPCLLTHYTHKTYTHRNLSLYVNNILDIAQSVGYEVWYLGNNGGKCVGGCDRNLTNILLYPSNSLDEVMLPDIEHIIKNAQKKRQNTFIVAHQYGSHGASYAERYPKAFEHFTPVCKQKELSKCTYEEIVNAYDNSILYNDYLLSQMVGMLENVSMPSMLWYVSDHGESLGELGLYMHGGLSYTFAPKYQKHIPSIMWFSKSQQAEAAIAKTHIDSELSHDNVFHTLLHILRIQTTAYDKTLDILQP</sequence>
<protein>
    <submittedName>
        <fullName evidence="11">Phosphoethanolamine transferase</fullName>
    </submittedName>
</protein>
<dbReference type="Proteomes" id="UP000256599">
    <property type="component" value="Unassembled WGS sequence"/>
</dbReference>
<evidence type="ECO:0000256" key="8">
    <source>
        <dbReference type="SAM" id="Phobius"/>
    </source>
</evidence>
<dbReference type="InterPro" id="IPR040423">
    <property type="entry name" value="PEA_transferase"/>
</dbReference>
<dbReference type="InterPro" id="IPR058130">
    <property type="entry name" value="PEA_transf_C"/>
</dbReference>
<dbReference type="AlphaFoldDB" id="A0A3D8I7K1"/>
<evidence type="ECO:0000256" key="4">
    <source>
        <dbReference type="ARBA" id="ARBA00022679"/>
    </source>
</evidence>
<dbReference type="Gene3D" id="3.40.720.10">
    <property type="entry name" value="Alkaline Phosphatase, subunit A"/>
    <property type="match status" value="1"/>
</dbReference>
<evidence type="ECO:0000256" key="1">
    <source>
        <dbReference type="ARBA" id="ARBA00004429"/>
    </source>
</evidence>
<organism evidence="11 12">
    <name type="scientific">Helicobacter marmotae</name>
    <dbReference type="NCBI Taxonomy" id="152490"/>
    <lineage>
        <taxon>Bacteria</taxon>
        <taxon>Pseudomonadati</taxon>
        <taxon>Campylobacterota</taxon>
        <taxon>Epsilonproteobacteria</taxon>
        <taxon>Campylobacterales</taxon>
        <taxon>Helicobacteraceae</taxon>
        <taxon>Helicobacter</taxon>
    </lineage>
</organism>
<keyword evidence="5 8" id="KW-0812">Transmembrane</keyword>
<feature type="transmembrane region" description="Helical" evidence="8">
    <location>
        <begin position="151"/>
        <end position="168"/>
    </location>
</feature>
<keyword evidence="3" id="KW-0997">Cell inner membrane</keyword>
<dbReference type="GO" id="GO:0005886">
    <property type="term" value="C:plasma membrane"/>
    <property type="evidence" value="ECO:0007669"/>
    <property type="project" value="UniProtKB-SubCell"/>
</dbReference>
<feature type="domain" description="Sulfatase N-terminal" evidence="9">
    <location>
        <begin position="226"/>
        <end position="505"/>
    </location>
</feature>
<dbReference type="CDD" id="cd16017">
    <property type="entry name" value="LptA"/>
    <property type="match status" value="1"/>
</dbReference>
<comment type="caution">
    <text evidence="11">The sequence shown here is derived from an EMBL/GenBank/DDBJ whole genome shotgun (WGS) entry which is preliminary data.</text>
</comment>
<dbReference type="SUPFAM" id="SSF53649">
    <property type="entry name" value="Alkaline phosphatase-like"/>
    <property type="match status" value="1"/>
</dbReference>
<dbReference type="Pfam" id="PF08019">
    <property type="entry name" value="EptA_B_N"/>
    <property type="match status" value="1"/>
</dbReference>
<gene>
    <name evidence="11" type="ORF">CQA63_01760</name>
</gene>
<evidence type="ECO:0000256" key="7">
    <source>
        <dbReference type="ARBA" id="ARBA00023136"/>
    </source>
</evidence>
<keyword evidence="7 8" id="KW-0472">Membrane</keyword>
<feature type="transmembrane region" description="Helical" evidence="8">
    <location>
        <begin position="46"/>
        <end position="64"/>
    </location>
</feature>